<name>A0ACC2V711_9TREE</name>
<sequence>MAKKRKPTKGQAGKQSREQLLNQKNGGVPLKKQPSDGNAQGSSNGTISISVNPVPNTCTVQPQPKPIVAPACTHVHNQTSTVSNQSSTAPAATPSQQPACAIHPQNVTSLPSPNGPLPAPPTVNSWMQVFKMLPAERQTWFEATPGAEATYTMIIENAKRKHSQSVADKAKAAQQGGVGGVQPQGALGGAQPQTTGMVASIAPAHPVQHGPSVTAGNSAGPSRAALPAFTSPIPTSNGLSIPQNIPARPASTPVTGSAPTHLPVPQLATPTISGSASAPPITAQGLALELERLRAENLQIKALMASIKGALDSECARRGLQPLDIIPAYLGGNGKTTPEEAARMQLGAPGKGAPTPLLAATTSAPSTQAVAATTNGPTTQALRDLQASKDVQELRTLRNELSIHTETLENVATELLSLKADLETARKENTRLGLNSFKNRAEREALLRDKARLQAEVQQLGEVVRKGRETRVGDAEETKRLREQAEASKREAETSRQMMQDGEKERKRLKIRLDAVKLLVLQDDVDDLDPLNLGRQLIGLGTGTQPPADPNIRYLSDNCEQSVSSLPALPDSLASSIGSLAESGRRAPTEAAQSSDPAVNIATRWSRTVMDRARSQESLKLLKVAWKLAAFERVVMKPAVGVREPTSGQTEKEKVSEDVKPDTDVAGLKDVDGSTMPKPVRGFAREPIRKPVNPGKQEQHVVLSTESAQPSSVEAEEAQVSKVDESARTIAKPVLKPPAATSTLDLAKSGQDAKVKETKEIVMNGNAVTATSVKVSLDEKPQVLPTKSAPDETPPSLKVPSEVPRPTQTNVEAEKVTLNVPPPTEMKVETEKPPQHPTTVPPSWSRAKQVLVAQSDDDSSSSDDNNPDMIRLLTRIPHLIEHVRLGRLSQEGIISLRKLLKMKRSAIIRWYKGRNLPSPYDDLPACLQQSELSDTSVDSSSDMEEDVEGAGTQEASPALPDATVKPAANNISVTVNGSSPGPESAKRTAQESATPTPMQLADGVQRNDHVAQREASTVSTTAFPSATSSVNSVKAQRDNIVRAVMMRMVSERLQINKIRQKRRIAATTHHMRQSRKAFRQVDSSESEDTTESDTSDYSDAEADKEIFSRHSFRTVSDGKKEVIRNSFVDLPDEVIDEIVFYLKPRFVPREETYGAMRVATWEQDEVFDPCWGKDLFGLATSCRRFYNLLYDTQRLNCVQVIDSEEGIKSMIKSIPDDKKELVRTVIIGNNLRVDDNISAPAYLDLLDVFPRLTAIQHHAWCPSVSGKMLAEPFDFTPLEALDLFVPDTLCDPGGPPPPSWPRTQVKSLTLREYRWWMLYTEVTFGTVEPNQSALYFDFLCKHFKGVKQLNLFPHVIADSEPFVRTLEKLGERTRSWMTRGNLPEVERVNIRLDAAYKIRREDICSLPRIEYMLTDLSPTLRHVRVAVDLRHPDATRIFMDTLHPLLSPPDSTEYWAIITEFYIPSPGRIKEFARTLAKYMTALETIQFVIYNHDSTERPMFQYDAKVVRVRKSEPGKPGSFRLLEKMSDRLAELVAQNR</sequence>
<proteinExistence type="predicted"/>
<protein>
    <submittedName>
        <fullName evidence="1">Uncharacterized protein</fullName>
    </submittedName>
</protein>
<evidence type="ECO:0000313" key="1">
    <source>
        <dbReference type="EMBL" id="KAJ9094695.1"/>
    </source>
</evidence>
<dbReference type="Proteomes" id="UP001227268">
    <property type="component" value="Unassembled WGS sequence"/>
</dbReference>
<reference evidence="1" key="1">
    <citation type="submission" date="2023-04" db="EMBL/GenBank/DDBJ databases">
        <title>Draft Genome sequencing of Naganishia species isolated from polar environments using Oxford Nanopore Technology.</title>
        <authorList>
            <person name="Leo P."/>
            <person name="Venkateswaran K."/>
        </authorList>
    </citation>
    <scope>NUCLEOTIDE SEQUENCE</scope>
    <source>
        <strain evidence="1">MNA-CCFEE 5423</strain>
    </source>
</reference>
<accession>A0ACC2V711</accession>
<comment type="caution">
    <text evidence="1">The sequence shown here is derived from an EMBL/GenBank/DDBJ whole genome shotgun (WGS) entry which is preliminary data.</text>
</comment>
<gene>
    <name evidence="1" type="ORF">QFC21_005852</name>
</gene>
<keyword evidence="2" id="KW-1185">Reference proteome</keyword>
<dbReference type="EMBL" id="JASBWT010000024">
    <property type="protein sequence ID" value="KAJ9094695.1"/>
    <property type="molecule type" value="Genomic_DNA"/>
</dbReference>
<organism evidence="1 2">
    <name type="scientific">Naganishia friedmannii</name>
    <dbReference type="NCBI Taxonomy" id="89922"/>
    <lineage>
        <taxon>Eukaryota</taxon>
        <taxon>Fungi</taxon>
        <taxon>Dikarya</taxon>
        <taxon>Basidiomycota</taxon>
        <taxon>Agaricomycotina</taxon>
        <taxon>Tremellomycetes</taxon>
        <taxon>Filobasidiales</taxon>
        <taxon>Filobasidiaceae</taxon>
        <taxon>Naganishia</taxon>
    </lineage>
</organism>
<evidence type="ECO:0000313" key="2">
    <source>
        <dbReference type="Proteomes" id="UP001227268"/>
    </source>
</evidence>